<proteinExistence type="predicted"/>
<gene>
    <name evidence="1" type="ORF">ENJ89_09470</name>
</gene>
<organism evidence="1">
    <name type="scientific">Caldithrix abyssi</name>
    <dbReference type="NCBI Taxonomy" id="187145"/>
    <lineage>
        <taxon>Bacteria</taxon>
        <taxon>Pseudomonadati</taxon>
        <taxon>Calditrichota</taxon>
        <taxon>Calditrichia</taxon>
        <taxon>Calditrichales</taxon>
        <taxon>Calditrichaceae</taxon>
        <taxon>Caldithrix</taxon>
    </lineage>
</organism>
<protein>
    <submittedName>
        <fullName evidence="1">Uncharacterized protein</fullName>
    </submittedName>
</protein>
<dbReference type="EMBL" id="DROD01000601">
    <property type="protein sequence ID" value="HHJ53410.1"/>
    <property type="molecule type" value="Genomic_DNA"/>
</dbReference>
<dbReference type="Proteomes" id="UP000886124">
    <property type="component" value="Unassembled WGS sequence"/>
</dbReference>
<comment type="caution">
    <text evidence="1">The sequence shown here is derived from an EMBL/GenBank/DDBJ whole genome shotgun (WGS) entry which is preliminary data.</text>
</comment>
<evidence type="ECO:0000313" key="1">
    <source>
        <dbReference type="EMBL" id="HHJ53410.1"/>
    </source>
</evidence>
<name>A0A7V5PR74_CALAY</name>
<sequence>MKVGNSHYPIRHVEQTYKQTRPGLKHADQIQKAGQKIASVNAKMSRTQPLRPQDILTAKEIATLRALFDDQFNSASFYGNNRVRNIQSGFLLDIRG</sequence>
<accession>A0A7V5PR74</accession>
<dbReference type="AlphaFoldDB" id="A0A7V5PR74"/>
<reference evidence="1" key="1">
    <citation type="journal article" date="2020" name="mSystems">
        <title>Genome- and Community-Level Interaction Insights into Carbon Utilization and Element Cycling Functions of Hydrothermarchaeota in Hydrothermal Sediment.</title>
        <authorList>
            <person name="Zhou Z."/>
            <person name="Liu Y."/>
            <person name="Xu W."/>
            <person name="Pan J."/>
            <person name="Luo Z.H."/>
            <person name="Li M."/>
        </authorList>
    </citation>
    <scope>NUCLEOTIDE SEQUENCE [LARGE SCALE GENOMIC DNA]</scope>
    <source>
        <strain evidence="1">HyVt-527</strain>
    </source>
</reference>